<gene>
    <name evidence="2" type="ORF">JBS370_LOCUS38579</name>
    <name evidence="1" type="ORF">ZHD862_LOCUS35494</name>
</gene>
<dbReference type="AlphaFoldDB" id="A0A815Q0Z8"/>
<protein>
    <submittedName>
        <fullName evidence="1">Uncharacterized protein</fullName>
    </submittedName>
</protein>
<evidence type="ECO:0000313" key="1">
    <source>
        <dbReference type="EMBL" id="CAF1456456.1"/>
    </source>
</evidence>
<organism evidence="1 3">
    <name type="scientific">Rotaria sordida</name>
    <dbReference type="NCBI Taxonomy" id="392033"/>
    <lineage>
        <taxon>Eukaryota</taxon>
        <taxon>Metazoa</taxon>
        <taxon>Spiralia</taxon>
        <taxon>Gnathifera</taxon>
        <taxon>Rotifera</taxon>
        <taxon>Eurotatoria</taxon>
        <taxon>Bdelloidea</taxon>
        <taxon>Philodinida</taxon>
        <taxon>Philodinidae</taxon>
        <taxon>Rotaria</taxon>
    </lineage>
</organism>
<name>A0A815Q0Z8_9BILA</name>
<evidence type="ECO:0000313" key="2">
    <source>
        <dbReference type="EMBL" id="CAF4247606.1"/>
    </source>
</evidence>
<comment type="caution">
    <text evidence="1">The sequence shown here is derived from an EMBL/GenBank/DDBJ whole genome shotgun (WGS) entry which is preliminary data.</text>
</comment>
<feature type="non-terminal residue" evidence="1">
    <location>
        <position position="1"/>
    </location>
</feature>
<dbReference type="EMBL" id="CAJNOT010005138">
    <property type="protein sequence ID" value="CAF1456456.1"/>
    <property type="molecule type" value="Genomic_DNA"/>
</dbReference>
<dbReference type="Proteomes" id="UP000663836">
    <property type="component" value="Unassembled WGS sequence"/>
</dbReference>
<evidence type="ECO:0000313" key="3">
    <source>
        <dbReference type="Proteomes" id="UP000663864"/>
    </source>
</evidence>
<reference evidence="1" key="1">
    <citation type="submission" date="2021-02" db="EMBL/GenBank/DDBJ databases">
        <authorList>
            <person name="Nowell W R."/>
        </authorList>
    </citation>
    <scope>NUCLEOTIDE SEQUENCE</scope>
</reference>
<sequence>QYSQNAKCDDQLVNMHMLECYQKNIDQNIDITSPENDYFIDGNLLCQAYNKSSSYRKCLYSIFARHNVCSFERFPYSEFLRSLKCLERHEMELIPSTYGSVCSRNKGYYYYYGDVAARLQLAINICEFNLTF</sequence>
<accession>A0A815Q0Z8</accession>
<proteinExistence type="predicted"/>
<dbReference type="EMBL" id="CAJOBD010021728">
    <property type="protein sequence ID" value="CAF4247606.1"/>
    <property type="molecule type" value="Genomic_DNA"/>
</dbReference>
<dbReference type="Proteomes" id="UP000663864">
    <property type="component" value="Unassembled WGS sequence"/>
</dbReference>